<evidence type="ECO:0000313" key="2">
    <source>
        <dbReference type="Proteomes" id="UP000076532"/>
    </source>
</evidence>
<gene>
    <name evidence="1" type="ORF">FIBSPDRAFT_902297</name>
</gene>
<reference evidence="1 2" key="1">
    <citation type="journal article" date="2016" name="Mol. Biol. Evol.">
        <title>Comparative Genomics of Early-Diverging Mushroom-Forming Fungi Provides Insights into the Origins of Lignocellulose Decay Capabilities.</title>
        <authorList>
            <person name="Nagy L.G."/>
            <person name="Riley R."/>
            <person name="Tritt A."/>
            <person name="Adam C."/>
            <person name="Daum C."/>
            <person name="Floudas D."/>
            <person name="Sun H."/>
            <person name="Yadav J.S."/>
            <person name="Pangilinan J."/>
            <person name="Larsson K.H."/>
            <person name="Matsuura K."/>
            <person name="Barry K."/>
            <person name="Labutti K."/>
            <person name="Kuo R."/>
            <person name="Ohm R.A."/>
            <person name="Bhattacharya S.S."/>
            <person name="Shirouzu T."/>
            <person name="Yoshinaga Y."/>
            <person name="Martin F.M."/>
            <person name="Grigoriev I.V."/>
            <person name="Hibbett D.S."/>
        </authorList>
    </citation>
    <scope>NUCLEOTIDE SEQUENCE [LARGE SCALE GENOMIC DNA]</scope>
    <source>
        <strain evidence="1 2">CBS 109695</strain>
    </source>
</reference>
<organism evidence="1 2">
    <name type="scientific">Athelia psychrophila</name>
    <dbReference type="NCBI Taxonomy" id="1759441"/>
    <lineage>
        <taxon>Eukaryota</taxon>
        <taxon>Fungi</taxon>
        <taxon>Dikarya</taxon>
        <taxon>Basidiomycota</taxon>
        <taxon>Agaricomycotina</taxon>
        <taxon>Agaricomycetes</taxon>
        <taxon>Agaricomycetidae</taxon>
        <taxon>Atheliales</taxon>
        <taxon>Atheliaceae</taxon>
        <taxon>Athelia</taxon>
    </lineage>
</organism>
<sequence>MADYKGWRNAFTAGGQAGIRVCRDEAAVAVLVHLAEREGPLVKRDGYCVGKSGDERFKVEAAWSVSDMERRVEDFRRGCQLCVYELELWLPRTIEWSSNHSPAINMHGFYTNSVRLLELWSHIGFRNEKV</sequence>
<proteinExistence type="predicted"/>
<keyword evidence="2" id="KW-1185">Reference proteome</keyword>
<dbReference type="EMBL" id="KV417761">
    <property type="protein sequence ID" value="KZP07108.1"/>
    <property type="molecule type" value="Genomic_DNA"/>
</dbReference>
<protein>
    <submittedName>
        <fullName evidence="1">Uncharacterized protein</fullName>
    </submittedName>
</protein>
<accession>A0A167XDQ3</accession>
<evidence type="ECO:0000313" key="1">
    <source>
        <dbReference type="EMBL" id="KZP07108.1"/>
    </source>
</evidence>
<dbReference type="Proteomes" id="UP000076532">
    <property type="component" value="Unassembled WGS sequence"/>
</dbReference>
<name>A0A167XDQ3_9AGAM</name>
<dbReference type="AlphaFoldDB" id="A0A167XDQ3"/>